<proteinExistence type="predicted"/>
<dbReference type="EMBL" id="CP001287">
    <property type="protein sequence ID" value="ACK64569.1"/>
    <property type="molecule type" value="Genomic_DNA"/>
</dbReference>
<name>B7JVJ8_RIPO1</name>
<reference evidence="2" key="1">
    <citation type="journal article" date="2011" name="MBio">
        <title>Novel metabolic attributes of the genus Cyanothece, comprising a group of unicellular nitrogen-fixing Cyanobacteria.</title>
        <authorList>
            <person name="Bandyopadhyay A."/>
            <person name="Elvitigala T."/>
            <person name="Welsh E."/>
            <person name="Stockel J."/>
            <person name="Liberton M."/>
            <person name="Min H."/>
            <person name="Sherman L.A."/>
            <person name="Pakrasi H.B."/>
        </authorList>
    </citation>
    <scope>NUCLEOTIDE SEQUENCE [LARGE SCALE GENOMIC DNA]</scope>
    <source>
        <strain evidence="2">PCC 8801</strain>
    </source>
</reference>
<dbReference type="AlphaFoldDB" id="B7JVJ8"/>
<dbReference type="KEGG" id="cyp:PCC8801_0473"/>
<dbReference type="STRING" id="41431.PCC8801_0473"/>
<organism evidence="1 2">
    <name type="scientific">Rippkaea orientalis (strain PCC 8801 / RF-1)</name>
    <name type="common">Cyanothece sp. (strain PCC 8801)</name>
    <dbReference type="NCBI Taxonomy" id="41431"/>
    <lineage>
        <taxon>Bacteria</taxon>
        <taxon>Bacillati</taxon>
        <taxon>Cyanobacteriota</taxon>
        <taxon>Cyanophyceae</taxon>
        <taxon>Oscillatoriophycideae</taxon>
        <taxon>Chroococcales</taxon>
        <taxon>Aphanothecaceae</taxon>
        <taxon>Rippkaea</taxon>
        <taxon>Rippkaea orientalis</taxon>
    </lineage>
</organism>
<protein>
    <recommendedName>
        <fullName evidence="3">DUF4435 domain-containing protein</fullName>
    </recommendedName>
</protein>
<accession>B7JVJ8</accession>
<evidence type="ECO:0008006" key="3">
    <source>
        <dbReference type="Google" id="ProtNLM"/>
    </source>
</evidence>
<evidence type="ECO:0000313" key="2">
    <source>
        <dbReference type="Proteomes" id="UP000008204"/>
    </source>
</evidence>
<dbReference type="eggNOG" id="ENOG5032X1W">
    <property type="taxonomic scope" value="Bacteria"/>
</dbReference>
<dbReference type="RefSeq" id="WP_012593846.1">
    <property type="nucleotide sequence ID" value="NC_011726.1"/>
</dbReference>
<dbReference type="OrthoDB" id="505797at2"/>
<keyword evidence="2" id="KW-1185">Reference proteome</keyword>
<dbReference type="Proteomes" id="UP000008204">
    <property type="component" value="Chromosome"/>
</dbReference>
<gene>
    <name evidence="1" type="ordered locus">PCC8801_0473</name>
</gene>
<dbReference type="HOGENOM" id="CLU_971958_0_0_3"/>
<evidence type="ECO:0000313" key="1">
    <source>
        <dbReference type="EMBL" id="ACK64569.1"/>
    </source>
</evidence>
<sequence length="286" mass="32567">MPVNVLYCEGGKNTPDSRVLSNLLLGLEPKVRVRPVRTKYGLDRLIIFLKQEKNFGSNVTVAALKDRDFDRDDSSPQASPREWFAKDNDQTIQVGWSWERKEIENYLVDPEVVQRALGSKAPPIDDYRSALEESAKAITDYTAARIALSLAQPSSLSLKNYWGNHGINKKHLFPEHLLESDCRDAIKNIVSEVEQSQTIQEDCVLETFDQLILTCRIGGCRFQDFLTFFSGKDLLYGMKTSLAEFSLGEPTAFLERVVKGIEDSSDVWSWLPEWNQLRQVVQQFSL</sequence>